<dbReference type="KEGG" id="sgv:B1H19_12440"/>
<feature type="transmembrane region" description="Helical" evidence="2">
    <location>
        <begin position="35"/>
        <end position="63"/>
    </location>
</feature>
<evidence type="ECO:0000256" key="2">
    <source>
        <dbReference type="SAM" id="Phobius"/>
    </source>
</evidence>
<feature type="region of interest" description="Disordered" evidence="1">
    <location>
        <begin position="317"/>
        <end position="388"/>
    </location>
</feature>
<gene>
    <name evidence="3" type="ORF">B1H19_12440</name>
</gene>
<accession>A0A1V0TPP2</accession>
<dbReference type="Proteomes" id="UP000192726">
    <property type="component" value="Chromosome"/>
</dbReference>
<dbReference type="EMBL" id="CP020569">
    <property type="protein sequence ID" value="ARF54909.1"/>
    <property type="molecule type" value="Genomic_DNA"/>
</dbReference>
<name>A0A1V0TPP2_9ACTN</name>
<feature type="compositionally biased region" description="Gly residues" evidence="1">
    <location>
        <begin position="261"/>
        <end position="275"/>
    </location>
</feature>
<dbReference type="STRING" id="553510.B1H19_12440"/>
<feature type="region of interest" description="Disordered" evidence="1">
    <location>
        <begin position="215"/>
        <end position="283"/>
    </location>
</feature>
<keyword evidence="2" id="KW-0812">Transmembrane</keyword>
<keyword evidence="4" id="KW-1185">Reference proteome</keyword>
<evidence type="ECO:0000313" key="3">
    <source>
        <dbReference type="EMBL" id="ARF54909.1"/>
    </source>
</evidence>
<evidence type="ECO:0000313" key="4">
    <source>
        <dbReference type="Proteomes" id="UP000192726"/>
    </source>
</evidence>
<reference evidence="3 4" key="1">
    <citation type="submission" date="2017-04" db="EMBL/GenBank/DDBJ databases">
        <title>Complete Genome Sequence of Streptomyces gilvosporeus F607, a Capable Producer of Natamycin.</title>
        <authorList>
            <person name="Zong G."/>
            <person name="Zhong C."/>
            <person name="Fu J."/>
            <person name="Qin R."/>
            <person name="Cao G."/>
        </authorList>
    </citation>
    <scope>NUCLEOTIDE SEQUENCE [LARGE SCALE GENOMIC DNA]</scope>
    <source>
        <strain evidence="3 4">F607</strain>
    </source>
</reference>
<protein>
    <submittedName>
        <fullName evidence="3">Uncharacterized protein</fullName>
    </submittedName>
</protein>
<organism evidence="3 4">
    <name type="scientific">Streptomyces gilvosporeus</name>
    <dbReference type="NCBI Taxonomy" id="553510"/>
    <lineage>
        <taxon>Bacteria</taxon>
        <taxon>Bacillati</taxon>
        <taxon>Actinomycetota</taxon>
        <taxon>Actinomycetes</taxon>
        <taxon>Kitasatosporales</taxon>
        <taxon>Streptomycetaceae</taxon>
        <taxon>Streptomyces</taxon>
    </lineage>
</organism>
<keyword evidence="2" id="KW-1133">Transmembrane helix</keyword>
<sequence length="388" mass="41056">MGWTILYIAFGLVAVWLLAEVLLQNKARLRWRLLAFVGFLGVVVGVLLPQVIVIGVGVVAFAVGQTNVTLSFRRGFTTGWALRTKTAEKGRRRARSGAAPAVEPALQVSDLEAGPVTDDPARDEDDDNVFAGAHAFQGQDGYADRSGYAGQDAAYGAQGSYGESPYDPAGSYEAAGPYGGQEAYAYGGQGPYGDGSGYAASAENTYAGQNSASDATVYAPQPMPDETGQYGIYSPDARTGQQQPGYSDYPGYDPYGTAPGADGGGNGYGYGGGYDQGAPGQNAYADAYADPYAAYGDGTDQGRAAAYSDPYIGAQQYGASYDPYEQPDPYGQVPYTAGQYDGQDQNPAQGYSPPGGSWVPQQRDGELPPEQQPYPPYQQGYDEQHYRY</sequence>
<proteinExistence type="predicted"/>
<feature type="compositionally biased region" description="Low complexity" evidence="1">
    <location>
        <begin position="244"/>
        <end position="260"/>
    </location>
</feature>
<dbReference type="AlphaFoldDB" id="A0A1V0TPP2"/>
<feature type="transmembrane region" description="Helical" evidence="2">
    <location>
        <begin position="6"/>
        <end position="23"/>
    </location>
</feature>
<dbReference type="OrthoDB" id="4301348at2"/>
<evidence type="ECO:0000256" key="1">
    <source>
        <dbReference type="SAM" id="MobiDB-lite"/>
    </source>
</evidence>
<dbReference type="RefSeq" id="WP_083104718.1">
    <property type="nucleotide sequence ID" value="NZ_CP020569.1"/>
</dbReference>
<keyword evidence="2" id="KW-0472">Membrane</keyword>